<evidence type="ECO:0000313" key="2">
    <source>
        <dbReference type="EMBL" id="KAD3067795.1"/>
    </source>
</evidence>
<feature type="compositionally biased region" description="Pro residues" evidence="1">
    <location>
        <begin position="57"/>
        <end position="83"/>
    </location>
</feature>
<dbReference type="EMBL" id="SZYD01000017">
    <property type="protein sequence ID" value="KAD3067795.1"/>
    <property type="molecule type" value="Genomic_DNA"/>
</dbReference>
<evidence type="ECO:0000313" key="3">
    <source>
        <dbReference type="Proteomes" id="UP000326396"/>
    </source>
</evidence>
<feature type="compositionally biased region" description="Low complexity" evidence="1">
    <location>
        <begin position="22"/>
        <end position="40"/>
    </location>
</feature>
<protein>
    <submittedName>
        <fullName evidence="2">Uncharacterized protein</fullName>
    </submittedName>
</protein>
<reference evidence="2 3" key="1">
    <citation type="submission" date="2019-05" db="EMBL/GenBank/DDBJ databases">
        <title>Mikania micrantha, genome provides insights into the molecular mechanism of rapid growth.</title>
        <authorList>
            <person name="Liu B."/>
        </authorList>
    </citation>
    <scope>NUCLEOTIDE SEQUENCE [LARGE SCALE GENOMIC DNA]</scope>
    <source>
        <strain evidence="2">NLD-2019</strain>
        <tissue evidence="2">Leaf</tissue>
    </source>
</reference>
<dbReference type="AlphaFoldDB" id="A0A5N6M1L9"/>
<name>A0A5N6M1L9_9ASTR</name>
<comment type="caution">
    <text evidence="2">The sequence shown here is derived from an EMBL/GenBank/DDBJ whole genome shotgun (WGS) entry which is preliminary data.</text>
</comment>
<proteinExistence type="predicted"/>
<dbReference type="Proteomes" id="UP000326396">
    <property type="component" value="Linkage Group LG7"/>
</dbReference>
<gene>
    <name evidence="2" type="ORF">E3N88_35675</name>
</gene>
<organism evidence="2 3">
    <name type="scientific">Mikania micrantha</name>
    <name type="common">bitter vine</name>
    <dbReference type="NCBI Taxonomy" id="192012"/>
    <lineage>
        <taxon>Eukaryota</taxon>
        <taxon>Viridiplantae</taxon>
        <taxon>Streptophyta</taxon>
        <taxon>Embryophyta</taxon>
        <taxon>Tracheophyta</taxon>
        <taxon>Spermatophyta</taxon>
        <taxon>Magnoliopsida</taxon>
        <taxon>eudicotyledons</taxon>
        <taxon>Gunneridae</taxon>
        <taxon>Pentapetalae</taxon>
        <taxon>asterids</taxon>
        <taxon>campanulids</taxon>
        <taxon>Asterales</taxon>
        <taxon>Asteraceae</taxon>
        <taxon>Asteroideae</taxon>
        <taxon>Heliantheae alliance</taxon>
        <taxon>Eupatorieae</taxon>
        <taxon>Mikania</taxon>
    </lineage>
</organism>
<sequence length="167" mass="18574">MADRGEQHVHQRVPHVMRDDTPSSSSAPDSDPSEASTAASRAPSVVPQAQPALPHSPLEPRPVTPPPPALPIIPSPPHLPPVDPVADRMQSISPPRVPVWDGLRRMRGQARKTTGLPPRKQLAFRDEFHAMMYMNRLRHQDCILGCSDRGPSRLLENRYFVTEANHF</sequence>
<evidence type="ECO:0000256" key="1">
    <source>
        <dbReference type="SAM" id="MobiDB-lite"/>
    </source>
</evidence>
<accession>A0A5N6M1L9</accession>
<feature type="region of interest" description="Disordered" evidence="1">
    <location>
        <begin position="1"/>
        <end position="97"/>
    </location>
</feature>
<keyword evidence="3" id="KW-1185">Reference proteome</keyword>